<evidence type="ECO:0000256" key="1">
    <source>
        <dbReference type="SAM" id="MobiDB-lite"/>
    </source>
</evidence>
<comment type="caution">
    <text evidence="2">The sequence shown here is derived from an EMBL/GenBank/DDBJ whole genome shotgun (WGS) entry which is preliminary data.</text>
</comment>
<reference evidence="2 3" key="1">
    <citation type="submission" date="2020-04" db="EMBL/GenBank/DDBJ databases">
        <title>Paraburkholderia sp. RP-4-7 isolated from soil.</title>
        <authorList>
            <person name="Dahal R.H."/>
        </authorList>
    </citation>
    <scope>NUCLEOTIDE SEQUENCE [LARGE SCALE GENOMIC DNA]</scope>
    <source>
        <strain evidence="2 3">RP-4-7</strain>
    </source>
</reference>
<protein>
    <submittedName>
        <fullName evidence="2">ATPase</fullName>
    </submittedName>
</protein>
<dbReference type="RefSeq" id="WP_169488328.1">
    <property type="nucleotide sequence ID" value="NZ_JABBGJ010000031.1"/>
</dbReference>
<gene>
    <name evidence="2" type="ORF">HHL24_26580</name>
</gene>
<keyword evidence="3" id="KW-1185">Reference proteome</keyword>
<evidence type="ECO:0000313" key="3">
    <source>
        <dbReference type="Proteomes" id="UP000544134"/>
    </source>
</evidence>
<accession>A0A848IIH3</accession>
<proteinExistence type="predicted"/>
<sequence>MTTESAEVLGSEHNVHGLTEPGHTIVDMSIPVLTVTDGTVADLAGAGDGQGGADGGATLDDADDRSVTAELDHMSKTADAMREQGLLTADEAAEQIEQVEHERRRYQDMTRDEKKAINNRLKDTGRRLLEQQVPGAPVVQETVTLNHGRLTPVLLTWWAFLNRMSVNIGRFGRDTFETKKNSDKIQAWFEDQQKSLAKYVGEQRDLAEAVCRTGTEMIIESNRKPLSPAVTRPSLVIDVEAFTPYSYDLLQTIIEFDKVMNLLDWQVFNRLKDQSDMDDEVSRFSNKLRPVGVRGLNTHRKLMMTIYSRS</sequence>
<dbReference type="AlphaFoldDB" id="A0A848IIH3"/>
<organism evidence="2 3">
    <name type="scientific">Paraburkholderia polaris</name>
    <dbReference type="NCBI Taxonomy" id="2728848"/>
    <lineage>
        <taxon>Bacteria</taxon>
        <taxon>Pseudomonadati</taxon>
        <taxon>Pseudomonadota</taxon>
        <taxon>Betaproteobacteria</taxon>
        <taxon>Burkholderiales</taxon>
        <taxon>Burkholderiaceae</taxon>
        <taxon>Paraburkholderia</taxon>
    </lineage>
</organism>
<name>A0A848IIH3_9BURK</name>
<evidence type="ECO:0000313" key="2">
    <source>
        <dbReference type="EMBL" id="NMM01491.1"/>
    </source>
</evidence>
<dbReference type="EMBL" id="JABBGJ010000031">
    <property type="protein sequence ID" value="NMM01491.1"/>
    <property type="molecule type" value="Genomic_DNA"/>
</dbReference>
<feature type="region of interest" description="Disordered" evidence="1">
    <location>
        <begin position="1"/>
        <end position="22"/>
    </location>
</feature>
<dbReference type="Proteomes" id="UP000544134">
    <property type="component" value="Unassembled WGS sequence"/>
</dbReference>